<dbReference type="EMBL" id="MU250658">
    <property type="protein sequence ID" value="KAG7439053.1"/>
    <property type="molecule type" value="Genomic_DNA"/>
</dbReference>
<name>A0A9P8AKB9_9AGAR</name>
<reference evidence="1" key="1">
    <citation type="submission" date="2020-11" db="EMBL/GenBank/DDBJ databases">
        <title>Adaptations for nitrogen fixation in a non-lichenized fungal sporocarp promotes dispersal by wood-feeding termites.</title>
        <authorList>
            <consortium name="DOE Joint Genome Institute"/>
            <person name="Koch R.A."/>
            <person name="Yoon G."/>
            <person name="Arayal U."/>
            <person name="Lail K."/>
            <person name="Amirebrahimi M."/>
            <person name="Labutti K."/>
            <person name="Lipzen A."/>
            <person name="Riley R."/>
            <person name="Barry K."/>
            <person name="Henrissat B."/>
            <person name="Grigoriev I.V."/>
            <person name="Herr J.R."/>
            <person name="Aime M.C."/>
        </authorList>
    </citation>
    <scope>NUCLEOTIDE SEQUENCE</scope>
    <source>
        <strain evidence="1">MCA 3950</strain>
    </source>
</reference>
<protein>
    <submittedName>
        <fullName evidence="1">Uncharacterized protein</fullName>
    </submittedName>
</protein>
<dbReference type="AlphaFoldDB" id="A0A9P8AKB9"/>
<dbReference type="GeneID" id="66100506"/>
<evidence type="ECO:0000313" key="2">
    <source>
        <dbReference type="Proteomes" id="UP000812287"/>
    </source>
</evidence>
<keyword evidence="2" id="KW-1185">Reference proteome</keyword>
<accession>A0A9P8AKB9</accession>
<dbReference type="Proteomes" id="UP000812287">
    <property type="component" value="Unassembled WGS sequence"/>
</dbReference>
<comment type="caution">
    <text evidence="1">The sequence shown here is derived from an EMBL/GenBank/DDBJ whole genome shotgun (WGS) entry which is preliminary data.</text>
</comment>
<organism evidence="1 2">
    <name type="scientific">Guyanagaster necrorhizus</name>
    <dbReference type="NCBI Taxonomy" id="856835"/>
    <lineage>
        <taxon>Eukaryota</taxon>
        <taxon>Fungi</taxon>
        <taxon>Dikarya</taxon>
        <taxon>Basidiomycota</taxon>
        <taxon>Agaricomycotina</taxon>
        <taxon>Agaricomycetes</taxon>
        <taxon>Agaricomycetidae</taxon>
        <taxon>Agaricales</taxon>
        <taxon>Marasmiineae</taxon>
        <taxon>Physalacriaceae</taxon>
        <taxon>Guyanagaster</taxon>
    </lineage>
</organism>
<feature type="non-terminal residue" evidence="1">
    <location>
        <position position="109"/>
    </location>
</feature>
<dbReference type="RefSeq" id="XP_043032557.1">
    <property type="nucleotide sequence ID" value="XM_043178219.1"/>
</dbReference>
<sequence length="109" mass="12828">MSYPYLPIISVLNYHPSEGNAGVPIFVQLYFYYPTREQIYLRLNIGWTAVTTQVSKISEKYHRYHLRATIPHRMRYLKVALSIEVVDSQNNVLHSVFVGYFTYKEPDIP</sequence>
<proteinExistence type="predicted"/>
<dbReference type="OrthoDB" id="1751210at2759"/>
<gene>
    <name evidence="1" type="ORF">BT62DRAFT_1014458</name>
</gene>
<evidence type="ECO:0000313" key="1">
    <source>
        <dbReference type="EMBL" id="KAG7439053.1"/>
    </source>
</evidence>